<evidence type="ECO:0000313" key="8">
    <source>
        <dbReference type="EMBL" id="OEF24212.1"/>
    </source>
</evidence>
<feature type="DNA-binding region" evidence="6">
    <location>
        <begin position="115"/>
        <end position="120"/>
    </location>
</feature>
<reference evidence="8 9" key="1">
    <citation type="journal article" date="2012" name="Science">
        <title>Ecological populations of bacteria act as socially cohesive units of antibiotic production and resistance.</title>
        <authorList>
            <person name="Cordero O.X."/>
            <person name="Wildschutte H."/>
            <person name="Kirkup B."/>
            <person name="Proehl S."/>
            <person name="Ngo L."/>
            <person name="Hussain F."/>
            <person name="Le Roux F."/>
            <person name="Mincer T."/>
            <person name="Polz M.F."/>
        </authorList>
    </citation>
    <scope>NUCLEOTIDE SEQUENCE [LARGE SCALE GENOMIC DNA]</scope>
    <source>
        <strain evidence="8 9">1S-45</strain>
    </source>
</reference>
<proteinExistence type="inferred from homology"/>
<dbReference type="InterPro" id="IPR027454">
    <property type="entry name" value="Histone_HNS_N"/>
</dbReference>
<dbReference type="AlphaFoldDB" id="A0A1E5E130"/>
<dbReference type="Proteomes" id="UP000094070">
    <property type="component" value="Unassembled WGS sequence"/>
</dbReference>
<dbReference type="RefSeq" id="WP_017026103.1">
    <property type="nucleotide sequence ID" value="NZ_AJYK02000080.1"/>
</dbReference>
<dbReference type="eggNOG" id="COG2916">
    <property type="taxonomic scope" value="Bacteria"/>
</dbReference>
<dbReference type="Pfam" id="PF22470">
    <property type="entry name" value="Histone_HNS_N"/>
    <property type="match status" value="1"/>
</dbReference>
<dbReference type="GO" id="GO:0046983">
    <property type="term" value="F:protein dimerization activity"/>
    <property type="evidence" value="ECO:0007669"/>
    <property type="project" value="InterPro"/>
</dbReference>
<evidence type="ECO:0000256" key="4">
    <source>
        <dbReference type="ARBA" id="ARBA00023125"/>
    </source>
</evidence>
<comment type="similarity">
    <text evidence="2 5">Belongs to the histone-like protein H-NS family.</text>
</comment>
<organism evidence="8 9">
    <name type="scientific">Vibrio rumoiensis 1S-45</name>
    <dbReference type="NCBI Taxonomy" id="1188252"/>
    <lineage>
        <taxon>Bacteria</taxon>
        <taxon>Pseudomonadati</taxon>
        <taxon>Pseudomonadota</taxon>
        <taxon>Gammaproteobacteria</taxon>
        <taxon>Vibrionales</taxon>
        <taxon>Vibrionaceae</taxon>
        <taxon>Vibrio</taxon>
    </lineage>
</organism>
<dbReference type="PANTHER" id="PTHR38097">
    <property type="match status" value="1"/>
</dbReference>
<dbReference type="SMART" id="SM00528">
    <property type="entry name" value="HNS"/>
    <property type="match status" value="1"/>
</dbReference>
<dbReference type="GO" id="GO:0030527">
    <property type="term" value="F:structural constituent of chromatin"/>
    <property type="evidence" value="ECO:0007669"/>
    <property type="project" value="InterPro"/>
</dbReference>
<dbReference type="SUPFAM" id="SSF81273">
    <property type="entry name" value="H-NS histone-like proteins"/>
    <property type="match status" value="2"/>
</dbReference>
<evidence type="ECO:0000256" key="5">
    <source>
        <dbReference type="PIRNR" id="PIRNR002096"/>
    </source>
</evidence>
<dbReference type="Pfam" id="PF00816">
    <property type="entry name" value="Histone_HNS"/>
    <property type="match status" value="1"/>
</dbReference>
<accession>A0A1E5E130</accession>
<keyword evidence="3" id="KW-0963">Cytoplasm</keyword>
<dbReference type="Gene3D" id="4.10.430.10">
    <property type="entry name" value="Histone-like protein H-NS, C-terminal domain"/>
    <property type="match status" value="1"/>
</dbReference>
<protein>
    <recommendedName>
        <fullName evidence="5">DNA-binding protein</fullName>
    </recommendedName>
</protein>
<dbReference type="GO" id="GO:0003680">
    <property type="term" value="F:minor groove of adenine-thymine-rich DNA binding"/>
    <property type="evidence" value="ECO:0007669"/>
    <property type="project" value="TreeGrafter"/>
</dbReference>
<dbReference type="InterPro" id="IPR054180">
    <property type="entry name" value="H-NS-like_N"/>
</dbReference>
<keyword evidence="9" id="KW-1185">Reference proteome</keyword>
<evidence type="ECO:0000256" key="2">
    <source>
        <dbReference type="ARBA" id="ARBA00010610"/>
    </source>
</evidence>
<feature type="domain" description="DNA-binding protein H-NS-like C-terminal" evidence="7">
    <location>
        <begin position="91"/>
        <end position="137"/>
    </location>
</feature>
<dbReference type="OrthoDB" id="6088948at2"/>
<dbReference type="GO" id="GO:0009295">
    <property type="term" value="C:nucleoid"/>
    <property type="evidence" value="ECO:0007669"/>
    <property type="project" value="UniProtKB-SubCell"/>
</dbReference>
<dbReference type="PIRSF" id="PIRSF002096">
    <property type="entry name" value="HnS"/>
    <property type="match status" value="1"/>
</dbReference>
<comment type="caution">
    <text evidence="8">The sequence shown here is derived from an EMBL/GenBank/DDBJ whole genome shotgun (WGS) entry which is preliminary data.</text>
</comment>
<gene>
    <name evidence="8" type="ORF">A1QC_10595</name>
</gene>
<dbReference type="InterPro" id="IPR027444">
    <property type="entry name" value="H-NS_C_dom"/>
</dbReference>
<dbReference type="Gene3D" id="1.10.287.1050">
    <property type="entry name" value="H-NS histone-like proteins"/>
    <property type="match status" value="1"/>
</dbReference>
<name>A0A1E5E130_9VIBR</name>
<evidence type="ECO:0000259" key="7">
    <source>
        <dbReference type="SMART" id="SM00528"/>
    </source>
</evidence>
<dbReference type="GO" id="GO:0005829">
    <property type="term" value="C:cytosol"/>
    <property type="evidence" value="ECO:0007669"/>
    <property type="project" value="TreeGrafter"/>
</dbReference>
<comment type="subcellular location">
    <subcellularLocation>
        <location evidence="1">Cytoplasm</location>
        <location evidence="1">Nucleoid</location>
    </subcellularLocation>
</comment>
<evidence type="ECO:0000256" key="3">
    <source>
        <dbReference type="ARBA" id="ARBA00022490"/>
    </source>
</evidence>
<sequence>MPEIKKSALLNIRSLRAFTREEFTLQELEELLEKLTTVVSERKEVEEQELAEQAEREAKLAEYAKMIAKDGIDLEDLIAAMNGSETKTKARKKRQPRPAKYEYMLNGELKTWTGQGRTPSAIQEALDSGKSIDEFLIK</sequence>
<dbReference type="InterPro" id="IPR037150">
    <property type="entry name" value="H-NS_C_dom_sf"/>
</dbReference>
<keyword evidence="4 5" id="KW-0238">DNA-binding</keyword>
<dbReference type="GO" id="GO:0000976">
    <property type="term" value="F:transcription cis-regulatory region binding"/>
    <property type="evidence" value="ECO:0007669"/>
    <property type="project" value="TreeGrafter"/>
</dbReference>
<evidence type="ECO:0000256" key="6">
    <source>
        <dbReference type="PIRSR" id="PIRSR002096-1"/>
    </source>
</evidence>
<dbReference type="STRING" id="1188252.A1QC_10595"/>
<evidence type="ECO:0000313" key="9">
    <source>
        <dbReference type="Proteomes" id="UP000094070"/>
    </source>
</evidence>
<dbReference type="EMBL" id="AJYK02000080">
    <property type="protein sequence ID" value="OEF24212.1"/>
    <property type="molecule type" value="Genomic_DNA"/>
</dbReference>
<evidence type="ECO:0000256" key="1">
    <source>
        <dbReference type="ARBA" id="ARBA00004453"/>
    </source>
</evidence>
<dbReference type="PANTHER" id="PTHR38097:SF2">
    <property type="entry name" value="DNA-BINDING PROTEIN STPA"/>
    <property type="match status" value="1"/>
</dbReference>
<dbReference type="InterPro" id="IPR001801">
    <property type="entry name" value="Histone_HNS"/>
</dbReference>
<dbReference type="GO" id="GO:0032993">
    <property type="term" value="C:protein-DNA complex"/>
    <property type="evidence" value="ECO:0007669"/>
    <property type="project" value="TreeGrafter"/>
</dbReference>
<dbReference type="GO" id="GO:0003681">
    <property type="term" value="F:bent DNA binding"/>
    <property type="evidence" value="ECO:0007669"/>
    <property type="project" value="TreeGrafter"/>
</dbReference>
<dbReference type="GO" id="GO:0001217">
    <property type="term" value="F:DNA-binding transcription repressor activity"/>
    <property type="evidence" value="ECO:0007669"/>
    <property type="project" value="TreeGrafter"/>
</dbReference>